<dbReference type="AlphaFoldDB" id="W1P243"/>
<keyword evidence="3" id="KW-1185">Reference proteome</keyword>
<name>W1P243_AMBTC</name>
<keyword evidence="1" id="KW-0472">Membrane</keyword>
<sequence length="63" mass="6786">MAKVTFMRSRHSFDISISISISISTCVVAICTRHLFSSTSKGVGLWRIGLATGRANPWASGKS</sequence>
<keyword evidence="1" id="KW-0812">Transmembrane</keyword>
<accession>W1P243</accession>
<gene>
    <name evidence="2" type="ORF">AMTR_s00045p00076880</name>
</gene>
<dbReference type="Gramene" id="ERN01988">
    <property type="protein sequence ID" value="ERN01988"/>
    <property type="gene ID" value="AMTR_s00045p00076880"/>
</dbReference>
<organism evidence="2 3">
    <name type="scientific">Amborella trichopoda</name>
    <dbReference type="NCBI Taxonomy" id="13333"/>
    <lineage>
        <taxon>Eukaryota</taxon>
        <taxon>Viridiplantae</taxon>
        <taxon>Streptophyta</taxon>
        <taxon>Embryophyta</taxon>
        <taxon>Tracheophyta</taxon>
        <taxon>Spermatophyta</taxon>
        <taxon>Magnoliopsida</taxon>
        <taxon>Amborellales</taxon>
        <taxon>Amborellaceae</taxon>
        <taxon>Amborella</taxon>
    </lineage>
</organism>
<keyword evidence="1" id="KW-1133">Transmembrane helix</keyword>
<evidence type="ECO:0000313" key="2">
    <source>
        <dbReference type="EMBL" id="ERN01988.1"/>
    </source>
</evidence>
<reference evidence="3" key="1">
    <citation type="journal article" date="2013" name="Science">
        <title>The Amborella genome and the evolution of flowering plants.</title>
        <authorList>
            <consortium name="Amborella Genome Project"/>
        </authorList>
    </citation>
    <scope>NUCLEOTIDE SEQUENCE [LARGE SCALE GENOMIC DNA]</scope>
</reference>
<feature type="transmembrane region" description="Helical" evidence="1">
    <location>
        <begin position="12"/>
        <end position="36"/>
    </location>
</feature>
<evidence type="ECO:0000313" key="3">
    <source>
        <dbReference type="Proteomes" id="UP000017836"/>
    </source>
</evidence>
<protein>
    <submittedName>
        <fullName evidence="2">Uncharacterized protein</fullName>
    </submittedName>
</protein>
<dbReference type="Proteomes" id="UP000017836">
    <property type="component" value="Unassembled WGS sequence"/>
</dbReference>
<dbReference type="EMBL" id="KI394661">
    <property type="protein sequence ID" value="ERN01988.1"/>
    <property type="molecule type" value="Genomic_DNA"/>
</dbReference>
<dbReference type="HOGENOM" id="CLU_2888741_0_0_1"/>
<evidence type="ECO:0000256" key="1">
    <source>
        <dbReference type="SAM" id="Phobius"/>
    </source>
</evidence>
<proteinExistence type="predicted"/>